<sequence>MWYRSLIAGICCMTSYTVSAESITLRIMATSDVHGHFTGYNYFTRERESKGLVHTAALIDQQRASADISLLIENGDLIQGSPFTDYMVAAATSETQLPLAELLNRMQYDAVNLGNHEFNYGLEYLSRAYSGVSAPILSANLTATSEFAKQHLNHQPFVVIPRTVSTSVDDTAQAFTVNIGLVGVLPPQIMQWDAHHLRNHVNVESMVAAAQRAVEGARQAGADVVILVAHTGMPKQTSNGQDSEQGVWGLAQLDGIDAIIFGHQHEIFPGTDSYDLLAHVNSEKGTIFGIPAVQPGLHGEYLGVIDFVFHYAAAEKRWVVKSKSASVKPVTAERDGELTAQLEPAHRATLAFMQQAIGQTQAPLSQEYARLEPTLAMQFIHDAQLWYIERYAHTNAELAWTNLPRLSAVAPFHAAINEATSANGAYTAIEAGPVTLGDIGDLYRYPNTLDVVVVSGANLKQWLEQSAKALQSGNQDDPWSWLDSEIPSYQFDTFSGINYRIDPTQPIGKRVQTIPALNDEQQYAVVTNNYRANGGGDFAGLNGKQIVYSSPDQIQHILIEYMRWLGEEGYAATLNKNWEIEKQERY</sequence>
<accession>A0ACD2HK81</accession>
<name>A0ACD2HK81_9GAMM</name>
<evidence type="ECO:0000313" key="1">
    <source>
        <dbReference type="EMBL" id="RZQ56816.1"/>
    </source>
</evidence>
<proteinExistence type="predicted"/>
<organism evidence="1 2">
    <name type="scientific">Pseudidiomarina tainanensis</name>
    <dbReference type="NCBI Taxonomy" id="502365"/>
    <lineage>
        <taxon>Bacteria</taxon>
        <taxon>Pseudomonadati</taxon>
        <taxon>Pseudomonadota</taxon>
        <taxon>Gammaproteobacteria</taxon>
        <taxon>Alteromonadales</taxon>
        <taxon>Idiomarinaceae</taxon>
        <taxon>Pseudidiomarina</taxon>
    </lineage>
</organism>
<gene>
    <name evidence="1" type="ORF">CWI82_05910</name>
</gene>
<evidence type="ECO:0000313" key="2">
    <source>
        <dbReference type="Proteomes" id="UP000293092"/>
    </source>
</evidence>
<comment type="caution">
    <text evidence="1">The sequence shown here is derived from an EMBL/GenBank/DDBJ whole genome shotgun (WGS) entry which is preliminary data.</text>
</comment>
<dbReference type="Proteomes" id="UP000293092">
    <property type="component" value="Unassembled WGS sequence"/>
</dbReference>
<keyword evidence="2" id="KW-1185">Reference proteome</keyword>
<reference evidence="1" key="1">
    <citation type="submission" date="2017-11" db="EMBL/GenBank/DDBJ databases">
        <title>Comparative genomic and phylogenomic analyses of the family Idiomarinaceae.</title>
        <authorList>
            <person name="Liu Y."/>
            <person name="Shao Z."/>
        </authorList>
    </citation>
    <scope>NUCLEOTIDE SEQUENCE</scope>
    <source>
        <strain evidence="1">PIN1</strain>
    </source>
</reference>
<protein>
    <submittedName>
        <fullName evidence="1">Uncharacterized protein</fullName>
    </submittedName>
</protein>
<dbReference type="EMBL" id="PIQJ01000001">
    <property type="protein sequence ID" value="RZQ56816.1"/>
    <property type="molecule type" value="Genomic_DNA"/>
</dbReference>